<dbReference type="InterPro" id="IPR015864">
    <property type="entry name" value="FAD_synthase"/>
</dbReference>
<reference evidence="12 13" key="1">
    <citation type="journal article" date="2013" name="Biodegradation">
        <title>Quantitative proteomic analysis of ibuprofen-degrading Patulibacter sp. strain I11.</title>
        <authorList>
            <person name="Almeida B."/>
            <person name="Kjeldal H."/>
            <person name="Lolas I."/>
            <person name="Knudsen A.D."/>
            <person name="Carvalho G."/>
            <person name="Nielsen K.L."/>
            <person name="Barreto Crespo M.T."/>
            <person name="Stensballe A."/>
            <person name="Nielsen J.L."/>
        </authorList>
    </citation>
    <scope>NUCLEOTIDE SEQUENCE [LARGE SCALE GENOMIC DNA]</scope>
    <source>
        <strain evidence="12 13">I11</strain>
    </source>
</reference>
<evidence type="ECO:0000313" key="13">
    <source>
        <dbReference type="Proteomes" id="UP000005143"/>
    </source>
</evidence>
<evidence type="ECO:0000256" key="2">
    <source>
        <dbReference type="ARBA" id="ARBA00012393"/>
    </source>
</evidence>
<gene>
    <name evidence="12" type="ORF">PAI11_29720</name>
</gene>
<keyword evidence="8" id="KW-0274">FAD</keyword>
<dbReference type="UniPathway" id="UPA00277">
    <property type="reaction ID" value="UER00407"/>
</dbReference>
<evidence type="ECO:0000256" key="5">
    <source>
        <dbReference type="ARBA" id="ARBA00022679"/>
    </source>
</evidence>
<dbReference type="PATRIC" id="fig|1097667.3.peg.2947"/>
<evidence type="ECO:0000256" key="7">
    <source>
        <dbReference type="ARBA" id="ARBA00022741"/>
    </source>
</evidence>
<dbReference type="SUPFAM" id="SSF52374">
    <property type="entry name" value="Nucleotidylyl transferase"/>
    <property type="match status" value="1"/>
</dbReference>
<comment type="catalytic activity">
    <reaction evidence="10">
        <text>FMN + ATP + H(+) = FAD + diphosphate</text>
        <dbReference type="Rhea" id="RHEA:17237"/>
        <dbReference type="ChEBI" id="CHEBI:15378"/>
        <dbReference type="ChEBI" id="CHEBI:30616"/>
        <dbReference type="ChEBI" id="CHEBI:33019"/>
        <dbReference type="ChEBI" id="CHEBI:57692"/>
        <dbReference type="ChEBI" id="CHEBI:58210"/>
        <dbReference type="EC" id="2.7.7.2"/>
    </reaction>
</comment>
<keyword evidence="6" id="KW-0548">Nucleotidyltransferase</keyword>
<keyword evidence="3" id="KW-0285">Flavoprotein</keyword>
<dbReference type="AlphaFoldDB" id="H0E815"/>
<evidence type="ECO:0000259" key="11">
    <source>
        <dbReference type="Pfam" id="PF06574"/>
    </source>
</evidence>
<keyword evidence="12" id="KW-0418">Kinase</keyword>
<feature type="domain" description="FAD synthetase" evidence="11">
    <location>
        <begin position="20"/>
        <end position="166"/>
    </location>
</feature>
<dbReference type="InterPro" id="IPR014729">
    <property type="entry name" value="Rossmann-like_a/b/a_fold"/>
</dbReference>
<dbReference type="EC" id="2.7.7.2" evidence="2"/>
<keyword evidence="5 12" id="KW-0808">Transferase</keyword>
<dbReference type="RefSeq" id="WP_007576558.1">
    <property type="nucleotide sequence ID" value="NZ_AGUD01000238.1"/>
</dbReference>
<keyword evidence="7" id="KW-0547">Nucleotide-binding</keyword>
<evidence type="ECO:0000256" key="3">
    <source>
        <dbReference type="ARBA" id="ARBA00022630"/>
    </source>
</evidence>
<protein>
    <recommendedName>
        <fullName evidence="2">FAD synthase</fullName>
        <ecNumber evidence="2">2.7.7.2</ecNumber>
    </recommendedName>
</protein>
<evidence type="ECO:0000313" key="12">
    <source>
        <dbReference type="EMBL" id="EHN10213.1"/>
    </source>
</evidence>
<sequence>MRGNAITDPLGALRRPPAGPAVVTIGTFDGVHAGHRALLARARDEARLRAARLVAVTFSPRPDAVVRPRAALPDICDLDERLRRLRDAGADEVVVVPFTPATMAVAAAAFVDALVDGLGAIAICVGSEFALGRGRRGTIPALRALGIEVVAVPVLTLPGRTEKVSSRLIRGAIARGVPAHLAMAETVAGAACR</sequence>
<name>H0E815_9ACTN</name>
<organism evidence="12 13">
    <name type="scientific">Patulibacter medicamentivorans</name>
    <dbReference type="NCBI Taxonomy" id="1097667"/>
    <lineage>
        <taxon>Bacteria</taxon>
        <taxon>Bacillati</taxon>
        <taxon>Actinomycetota</taxon>
        <taxon>Thermoleophilia</taxon>
        <taxon>Solirubrobacterales</taxon>
        <taxon>Patulibacteraceae</taxon>
        <taxon>Patulibacter</taxon>
    </lineage>
</organism>
<dbReference type="InterPro" id="IPR004821">
    <property type="entry name" value="Cyt_trans-like"/>
</dbReference>
<dbReference type="Gene3D" id="3.40.50.620">
    <property type="entry name" value="HUPs"/>
    <property type="match status" value="1"/>
</dbReference>
<dbReference type="EMBL" id="AGUD01000238">
    <property type="protein sequence ID" value="EHN10213.1"/>
    <property type="molecule type" value="Genomic_DNA"/>
</dbReference>
<dbReference type="GO" id="GO:0006747">
    <property type="term" value="P:FAD biosynthetic process"/>
    <property type="evidence" value="ECO:0007669"/>
    <property type="project" value="UniProtKB-UniPathway"/>
</dbReference>
<dbReference type="GO" id="GO:0005524">
    <property type="term" value="F:ATP binding"/>
    <property type="evidence" value="ECO:0007669"/>
    <property type="project" value="UniProtKB-KW"/>
</dbReference>
<evidence type="ECO:0000256" key="1">
    <source>
        <dbReference type="ARBA" id="ARBA00004726"/>
    </source>
</evidence>
<dbReference type="NCBIfam" id="TIGR00125">
    <property type="entry name" value="cyt_tran_rel"/>
    <property type="match status" value="1"/>
</dbReference>
<dbReference type="GO" id="GO:0003919">
    <property type="term" value="F:FMN adenylyltransferase activity"/>
    <property type="evidence" value="ECO:0007669"/>
    <property type="project" value="UniProtKB-EC"/>
</dbReference>
<accession>H0E815</accession>
<keyword evidence="4" id="KW-0288">FMN</keyword>
<dbReference type="Proteomes" id="UP000005143">
    <property type="component" value="Unassembled WGS sequence"/>
</dbReference>
<dbReference type="GO" id="GO:0016301">
    <property type="term" value="F:kinase activity"/>
    <property type="evidence" value="ECO:0007669"/>
    <property type="project" value="UniProtKB-KW"/>
</dbReference>
<comment type="pathway">
    <text evidence="1">Cofactor biosynthesis; FAD biosynthesis; FAD from FMN: step 1/1.</text>
</comment>
<keyword evidence="13" id="KW-1185">Reference proteome</keyword>
<proteinExistence type="predicted"/>
<evidence type="ECO:0000256" key="10">
    <source>
        <dbReference type="ARBA" id="ARBA00049494"/>
    </source>
</evidence>
<dbReference type="CDD" id="cd02064">
    <property type="entry name" value="FAD_synthetase_N"/>
    <property type="match status" value="1"/>
</dbReference>
<dbReference type="Pfam" id="PF06574">
    <property type="entry name" value="FAD_syn"/>
    <property type="match status" value="1"/>
</dbReference>
<evidence type="ECO:0000256" key="9">
    <source>
        <dbReference type="ARBA" id="ARBA00022840"/>
    </source>
</evidence>
<comment type="caution">
    <text evidence="12">The sequence shown here is derived from an EMBL/GenBank/DDBJ whole genome shotgun (WGS) entry which is preliminary data.</text>
</comment>
<keyword evidence="9" id="KW-0067">ATP-binding</keyword>
<evidence type="ECO:0000256" key="8">
    <source>
        <dbReference type="ARBA" id="ARBA00022827"/>
    </source>
</evidence>
<evidence type="ECO:0000256" key="4">
    <source>
        <dbReference type="ARBA" id="ARBA00022643"/>
    </source>
</evidence>
<dbReference type="GO" id="GO:0009231">
    <property type="term" value="P:riboflavin biosynthetic process"/>
    <property type="evidence" value="ECO:0007669"/>
    <property type="project" value="InterPro"/>
</dbReference>
<evidence type="ECO:0000256" key="6">
    <source>
        <dbReference type="ARBA" id="ARBA00022695"/>
    </source>
</evidence>